<keyword evidence="2" id="KW-1185">Reference proteome</keyword>
<dbReference type="SUPFAM" id="SSF51445">
    <property type="entry name" value="(Trans)glycosidases"/>
    <property type="match status" value="1"/>
</dbReference>
<sequence>MKRYVRKISIITTIFILLMGIFSPVSILAEESAQNEQSAIDTTIKLDPSYQHDAFDGWGTALVWFANVTGGWPDQIRNQLADALFNESGLNLNIARYNIGGEDSPETEEYMRPGGAVPGYWNRPVEYDPLR</sequence>
<dbReference type="Gene3D" id="3.20.20.80">
    <property type="entry name" value="Glycosidases"/>
    <property type="match status" value="1"/>
</dbReference>
<evidence type="ECO:0000313" key="1">
    <source>
        <dbReference type="EMBL" id="UOQ48441.1"/>
    </source>
</evidence>
<dbReference type="EMBL" id="CP095072">
    <property type="protein sequence ID" value="UOQ48441.1"/>
    <property type="molecule type" value="Genomic_DNA"/>
</dbReference>
<proteinExistence type="predicted"/>
<dbReference type="PANTHER" id="PTHR42767:SF1">
    <property type="entry name" value="ENDO-BETA-1,6-GALACTANASE-LIKE DOMAIN-CONTAINING PROTEIN"/>
    <property type="match status" value="1"/>
</dbReference>
<name>A0ABY4EVL0_9BACI</name>
<evidence type="ECO:0000313" key="2">
    <source>
        <dbReference type="Proteomes" id="UP000831782"/>
    </source>
</evidence>
<accession>A0ABY4EVL0</accession>
<dbReference type="InterPro" id="IPR017853">
    <property type="entry name" value="GH"/>
</dbReference>
<protein>
    <submittedName>
        <fullName evidence="1">Uncharacterized protein</fullName>
    </submittedName>
</protein>
<gene>
    <name evidence="1" type="ORF">MUN88_20810</name>
</gene>
<organism evidence="1 2">
    <name type="scientific">Gracilibacillus caseinilyticus</name>
    <dbReference type="NCBI Taxonomy" id="2932256"/>
    <lineage>
        <taxon>Bacteria</taxon>
        <taxon>Bacillati</taxon>
        <taxon>Bacillota</taxon>
        <taxon>Bacilli</taxon>
        <taxon>Bacillales</taxon>
        <taxon>Bacillaceae</taxon>
        <taxon>Gracilibacillus</taxon>
    </lineage>
</organism>
<dbReference type="RefSeq" id="WP_244718954.1">
    <property type="nucleotide sequence ID" value="NZ_CP095072.1"/>
</dbReference>
<dbReference type="PANTHER" id="PTHR42767">
    <property type="entry name" value="ENDO-BETA-1,6-GALACTANASE"/>
    <property type="match status" value="1"/>
</dbReference>
<dbReference type="InterPro" id="IPR039743">
    <property type="entry name" value="6GAL/EXGAL"/>
</dbReference>
<dbReference type="Proteomes" id="UP000831782">
    <property type="component" value="Chromosome"/>
</dbReference>
<reference evidence="1 2" key="1">
    <citation type="submission" date="2022-04" db="EMBL/GenBank/DDBJ databases">
        <title>Gracilibacillus sp. isolated from saltern.</title>
        <authorList>
            <person name="Won M."/>
            <person name="Lee C.-M."/>
            <person name="Woen H.-Y."/>
            <person name="Kwon S.-W."/>
        </authorList>
    </citation>
    <scope>NUCLEOTIDE SEQUENCE [LARGE SCALE GENOMIC DNA]</scope>
    <source>
        <strain evidence="1 2">SSWR10-1</strain>
    </source>
</reference>